<dbReference type="Proteomes" id="UP000198729">
    <property type="component" value="Unassembled WGS sequence"/>
</dbReference>
<protein>
    <submittedName>
        <fullName evidence="7">Putative 2-hydroxyacid dehydrogenase HI_1556</fullName>
        <ecNumber evidence="7">1.-.-.-</ecNumber>
    </submittedName>
</protein>
<dbReference type="STRING" id="51642.NSMM_610025"/>
<comment type="similarity">
    <text evidence="1 4">Belongs to the D-isomer specific 2-hydroxyacid dehydrogenase family.</text>
</comment>
<dbReference type="SUPFAM" id="SSF52283">
    <property type="entry name" value="Formate/glycerate dehydrogenase catalytic domain-like"/>
    <property type="match status" value="1"/>
</dbReference>
<dbReference type="InterPro" id="IPR029753">
    <property type="entry name" value="D-isomer_DH_CS"/>
</dbReference>
<proteinExistence type="inferred from homology"/>
<dbReference type="InterPro" id="IPR036291">
    <property type="entry name" value="NAD(P)-bd_dom_sf"/>
</dbReference>
<dbReference type="Gene3D" id="3.40.50.720">
    <property type="entry name" value="NAD(P)-binding Rossmann-like Domain"/>
    <property type="match status" value="2"/>
</dbReference>
<dbReference type="OrthoDB" id="9805416at2"/>
<name>A0A1G5SJ98_9PROT</name>
<dbReference type="PANTHER" id="PTHR43761">
    <property type="entry name" value="D-ISOMER SPECIFIC 2-HYDROXYACID DEHYDROGENASE FAMILY PROTEIN (AFU_ORTHOLOGUE AFUA_1G13630)"/>
    <property type="match status" value="1"/>
</dbReference>
<dbReference type="PROSITE" id="PS00671">
    <property type="entry name" value="D_2_HYDROXYACID_DH_3"/>
    <property type="match status" value="1"/>
</dbReference>
<keyword evidence="2 4" id="KW-0560">Oxidoreductase</keyword>
<dbReference type="Pfam" id="PF02826">
    <property type="entry name" value="2-Hacid_dh_C"/>
    <property type="match status" value="1"/>
</dbReference>
<evidence type="ECO:0000259" key="6">
    <source>
        <dbReference type="Pfam" id="PF02826"/>
    </source>
</evidence>
<dbReference type="GO" id="GO:0051287">
    <property type="term" value="F:NAD binding"/>
    <property type="evidence" value="ECO:0007669"/>
    <property type="project" value="InterPro"/>
</dbReference>
<reference evidence="7 8" key="1">
    <citation type="submission" date="2016-10" db="EMBL/GenBank/DDBJ databases">
        <authorList>
            <person name="de Groot N.N."/>
        </authorList>
    </citation>
    <scope>NUCLEOTIDE SEQUENCE [LARGE SCALE GENOMIC DNA]</scope>
    <source>
        <strain evidence="7">1</strain>
    </source>
</reference>
<dbReference type="Pfam" id="PF00389">
    <property type="entry name" value="2-Hacid_dh"/>
    <property type="match status" value="1"/>
</dbReference>
<dbReference type="InterPro" id="IPR006139">
    <property type="entry name" value="D-isomer_2_OHA_DH_cat_dom"/>
</dbReference>
<dbReference type="AlphaFoldDB" id="A0A1G5SJ98"/>
<dbReference type="InterPro" id="IPR050418">
    <property type="entry name" value="D-iso_2-hydroxyacid_DH_PdxB"/>
</dbReference>
<gene>
    <name evidence="7" type="ORF">NSMM_610025</name>
</gene>
<evidence type="ECO:0000256" key="4">
    <source>
        <dbReference type="RuleBase" id="RU003719"/>
    </source>
</evidence>
<dbReference type="PANTHER" id="PTHR43761:SF1">
    <property type="entry name" value="D-ISOMER SPECIFIC 2-HYDROXYACID DEHYDROGENASE CATALYTIC DOMAIN-CONTAINING PROTEIN-RELATED"/>
    <property type="match status" value="1"/>
</dbReference>
<accession>A0A1G5SJ98</accession>
<evidence type="ECO:0000313" key="7">
    <source>
        <dbReference type="EMBL" id="SCZ86611.1"/>
    </source>
</evidence>
<evidence type="ECO:0000256" key="3">
    <source>
        <dbReference type="ARBA" id="ARBA00023027"/>
    </source>
</evidence>
<feature type="domain" description="D-isomer specific 2-hydroxyacid dehydrogenase NAD-binding" evidence="6">
    <location>
        <begin position="108"/>
        <end position="289"/>
    </location>
</feature>
<dbReference type="GO" id="GO:0016616">
    <property type="term" value="F:oxidoreductase activity, acting on the CH-OH group of donors, NAD or NADP as acceptor"/>
    <property type="evidence" value="ECO:0007669"/>
    <property type="project" value="InterPro"/>
</dbReference>
<keyword evidence="8" id="KW-1185">Reference proteome</keyword>
<evidence type="ECO:0000259" key="5">
    <source>
        <dbReference type="Pfam" id="PF00389"/>
    </source>
</evidence>
<feature type="domain" description="D-isomer specific 2-hydroxyacid dehydrogenase catalytic" evidence="5">
    <location>
        <begin position="29"/>
        <end position="313"/>
    </location>
</feature>
<keyword evidence="3" id="KW-0520">NAD</keyword>
<evidence type="ECO:0000256" key="2">
    <source>
        <dbReference type="ARBA" id="ARBA00023002"/>
    </source>
</evidence>
<dbReference type="EMBL" id="FMWO01000071">
    <property type="protein sequence ID" value="SCZ86611.1"/>
    <property type="molecule type" value="Genomic_DNA"/>
</dbReference>
<dbReference type="SUPFAM" id="SSF51735">
    <property type="entry name" value="NAD(P)-binding Rossmann-fold domains"/>
    <property type="match status" value="1"/>
</dbReference>
<dbReference type="PROSITE" id="PS00670">
    <property type="entry name" value="D_2_HYDROXYACID_DH_2"/>
    <property type="match status" value="1"/>
</dbReference>
<dbReference type="InterPro" id="IPR006140">
    <property type="entry name" value="D-isomer_DH_NAD-bd"/>
</dbReference>
<sequence length="330" mass="36390">MRSVFLDFDSVTRGDIDRSALEAVTSPWIFHGDTDSTQLAERMWDAEIIVTNKTVLGRDAIFAANKLKLICISATGYNNIDLVAAAERDIAVCNVRGYATQSVTQHVFMLMLTLTTNFVDYQHLVKSGGWQASRFFCPLDYSIEELTGRTLGIIGYGELGRAVARVAEVFGMRVLIAEHKGVAAASVRAGRTAFEEVLAQADFISLHCPLFPETANLVGEREFELMRPSAYLINTARGGLVDETALLQSLQSAQIAGAAIDVLQREPPEADHPLLVYPHSNLIITPHIAWASRSARQRVLELVAENIDNFQHARDFNQITDALKDGVCRN</sequence>
<evidence type="ECO:0000256" key="1">
    <source>
        <dbReference type="ARBA" id="ARBA00005854"/>
    </source>
</evidence>
<dbReference type="RefSeq" id="WP_090287751.1">
    <property type="nucleotide sequence ID" value="NZ_FMWO01000071.1"/>
</dbReference>
<evidence type="ECO:0000313" key="8">
    <source>
        <dbReference type="Proteomes" id="UP000198729"/>
    </source>
</evidence>
<dbReference type="CDD" id="cd12162">
    <property type="entry name" value="2-Hacid_dh_4"/>
    <property type="match status" value="1"/>
</dbReference>
<dbReference type="NCBIfam" id="NF005069">
    <property type="entry name" value="PRK06487.1"/>
    <property type="match status" value="1"/>
</dbReference>
<organism evidence="7 8">
    <name type="scientific">Nitrosomonas mobilis</name>
    <dbReference type="NCBI Taxonomy" id="51642"/>
    <lineage>
        <taxon>Bacteria</taxon>
        <taxon>Pseudomonadati</taxon>
        <taxon>Pseudomonadota</taxon>
        <taxon>Betaproteobacteria</taxon>
        <taxon>Nitrosomonadales</taxon>
        <taxon>Nitrosomonadaceae</taxon>
        <taxon>Nitrosomonas</taxon>
    </lineage>
</organism>
<dbReference type="EC" id="1.-.-.-" evidence="7"/>